<organism evidence="1 2">
    <name type="scientific">Leptospira stimsonii</name>
    <dbReference type="NCBI Taxonomy" id="2202203"/>
    <lineage>
        <taxon>Bacteria</taxon>
        <taxon>Pseudomonadati</taxon>
        <taxon>Spirochaetota</taxon>
        <taxon>Spirochaetia</taxon>
        <taxon>Leptospirales</taxon>
        <taxon>Leptospiraceae</taxon>
        <taxon>Leptospira</taxon>
    </lineage>
</organism>
<name>A0A396ZBU7_9LEPT</name>
<reference evidence="2" key="1">
    <citation type="submission" date="2018-05" db="EMBL/GenBank/DDBJ databases">
        <title>Leptospira yasudae sp. nov. and Leptospira stimsonii sp. nov., two pathogenic species of the genus Leptospira isolated from environmental sources.</title>
        <authorList>
            <person name="Casanovas-Massana A."/>
            <person name="Hamond C."/>
            <person name="Santos L.A."/>
            <person name="Hacker K.P."/>
            <person name="Balassiano I."/>
            <person name="Medeiros M.A."/>
            <person name="Reis M.G."/>
            <person name="Ko A.I."/>
            <person name="Wunder E.A."/>
        </authorList>
    </citation>
    <scope>NUCLEOTIDE SEQUENCE [LARGE SCALE GENOMIC DNA]</scope>
    <source>
        <strain evidence="2">Yale</strain>
    </source>
</reference>
<sequence length="240" mass="27568">MEKIFVYSSDSLEEFPASSLHAVQLEVELFNRDENGMEKKKIYQGPSFPPEGFKFESGELKPFTLSEKADRGLIAVPEDQKVEGNQLVPKTVLELLQCGQLTISEYKEKKIRSINSKFDEAMEKILCLFPKTEPLSWPILLSQSKVWKDSSSEERESLKLILTSLVNESASLEDDDITELADRILIKSRSFETYIGICKRLKREWIRQIENNTKTNVSVLFQELESLAIEFPEFEGEIYG</sequence>
<dbReference type="Proteomes" id="UP000265798">
    <property type="component" value="Unassembled WGS sequence"/>
</dbReference>
<dbReference type="RefSeq" id="WP_118966855.1">
    <property type="nucleotide sequence ID" value="NZ_QHCT01000001.1"/>
</dbReference>
<protein>
    <submittedName>
        <fullName evidence="1">Uncharacterized protein</fullName>
    </submittedName>
</protein>
<dbReference type="EMBL" id="QHCT01000001">
    <property type="protein sequence ID" value="RHX92005.1"/>
    <property type="molecule type" value="Genomic_DNA"/>
</dbReference>
<evidence type="ECO:0000313" key="2">
    <source>
        <dbReference type="Proteomes" id="UP000265798"/>
    </source>
</evidence>
<accession>A0A396ZBU7</accession>
<proteinExistence type="predicted"/>
<evidence type="ECO:0000313" key="1">
    <source>
        <dbReference type="EMBL" id="RHX92005.1"/>
    </source>
</evidence>
<comment type="caution">
    <text evidence="1">The sequence shown here is derived from an EMBL/GenBank/DDBJ whole genome shotgun (WGS) entry which is preliminary data.</text>
</comment>
<gene>
    <name evidence="1" type="ORF">DLM75_01885</name>
</gene>
<dbReference type="OrthoDB" id="344832at2"/>
<dbReference type="AlphaFoldDB" id="A0A396ZBU7"/>